<evidence type="ECO:0000256" key="1">
    <source>
        <dbReference type="SAM" id="MobiDB-lite"/>
    </source>
</evidence>
<dbReference type="Proteomes" id="UP000184267">
    <property type="component" value="Unassembled WGS sequence"/>
</dbReference>
<sequence length="352" mass="36686">MSPTQSTDGYIRTLSHAVFSCMDPGRPVLKLLDPATNELCDFRLVKIPRRTTTSPAPARPIQDQSSGKLGGYPTEASGSVTPGLGFVAQSSHTTGGSLDCASELWHGPPSFGARFNSPLARLPPLSVRSRGDGTPSLFNDSRNSGGSSPSLGPTPIRQLFPGVARARLDTSVESPWATGSAAFAGLGFSELHKDDGTPFDGLGSLPRHTSTPQYGRASPTFADDSAQSNPIHYLNLVRPRTTATPAAGGILSPPLAPARHSGGGRARSVAGTLPVGPDDDDVFLSRPIRVPGSLARGLFQRSSSACGTKGVRRASGASAPGATRRTSWGWLAGDAEADSTRDGGERRPVWKP</sequence>
<feature type="region of interest" description="Disordered" evidence="1">
    <location>
        <begin position="304"/>
        <end position="352"/>
    </location>
</feature>
<feature type="compositionally biased region" description="Basic and acidic residues" evidence="1">
    <location>
        <begin position="338"/>
        <end position="352"/>
    </location>
</feature>
<dbReference type="AlphaFoldDB" id="A0A1M2VAQ7"/>
<proteinExistence type="predicted"/>
<organism evidence="2 3">
    <name type="scientific">Trametes pubescens</name>
    <name type="common">White-rot fungus</name>
    <dbReference type="NCBI Taxonomy" id="154538"/>
    <lineage>
        <taxon>Eukaryota</taxon>
        <taxon>Fungi</taxon>
        <taxon>Dikarya</taxon>
        <taxon>Basidiomycota</taxon>
        <taxon>Agaricomycotina</taxon>
        <taxon>Agaricomycetes</taxon>
        <taxon>Polyporales</taxon>
        <taxon>Polyporaceae</taxon>
        <taxon>Trametes</taxon>
    </lineage>
</organism>
<dbReference type="EMBL" id="MNAD01001524">
    <property type="protein sequence ID" value="OJT04644.1"/>
    <property type="molecule type" value="Genomic_DNA"/>
</dbReference>
<feature type="region of interest" description="Disordered" evidence="1">
    <location>
        <begin position="51"/>
        <end position="71"/>
    </location>
</feature>
<feature type="region of interest" description="Disordered" evidence="1">
    <location>
        <begin position="197"/>
        <end position="226"/>
    </location>
</feature>
<keyword evidence="3" id="KW-1185">Reference proteome</keyword>
<gene>
    <name evidence="2" type="ORF">TRAPUB_4656</name>
</gene>
<comment type="caution">
    <text evidence="2">The sequence shown here is derived from an EMBL/GenBank/DDBJ whole genome shotgun (WGS) entry which is preliminary data.</text>
</comment>
<protein>
    <submittedName>
        <fullName evidence="2">Uncharacterized protein</fullName>
    </submittedName>
</protein>
<evidence type="ECO:0000313" key="2">
    <source>
        <dbReference type="EMBL" id="OJT04644.1"/>
    </source>
</evidence>
<dbReference type="OrthoDB" id="2753093at2759"/>
<reference evidence="2 3" key="1">
    <citation type="submission" date="2016-10" db="EMBL/GenBank/DDBJ databases">
        <title>Genome sequence of the basidiomycete white-rot fungus Trametes pubescens.</title>
        <authorList>
            <person name="Makela M.R."/>
            <person name="Granchi Z."/>
            <person name="Peng M."/>
            <person name="De Vries R.P."/>
            <person name="Grigoriev I."/>
            <person name="Riley R."/>
            <person name="Hilden K."/>
        </authorList>
    </citation>
    <scope>NUCLEOTIDE SEQUENCE [LARGE SCALE GENOMIC DNA]</scope>
    <source>
        <strain evidence="2 3">FBCC735</strain>
    </source>
</reference>
<feature type="region of interest" description="Disordered" evidence="1">
    <location>
        <begin position="124"/>
        <end position="157"/>
    </location>
</feature>
<dbReference type="OMA" id="CASELWH"/>
<name>A0A1M2VAQ7_TRAPU</name>
<feature type="region of interest" description="Disordered" evidence="1">
    <location>
        <begin position="245"/>
        <end position="273"/>
    </location>
</feature>
<feature type="compositionally biased region" description="Low complexity" evidence="1">
    <location>
        <begin position="144"/>
        <end position="155"/>
    </location>
</feature>
<accession>A0A1M2VAQ7</accession>
<evidence type="ECO:0000313" key="3">
    <source>
        <dbReference type="Proteomes" id="UP000184267"/>
    </source>
</evidence>